<dbReference type="PANTHER" id="PTHR36503:SF2">
    <property type="entry name" value="BLR2408 PROTEIN"/>
    <property type="match status" value="1"/>
</dbReference>
<name>A0ABW9RST6_9BACT</name>
<dbReference type="InterPro" id="IPR004360">
    <property type="entry name" value="Glyas_Fos-R_dOase_dom"/>
</dbReference>
<comment type="caution">
    <text evidence="2">The sequence shown here is derived from an EMBL/GenBank/DDBJ whole genome shotgun (WGS) entry which is preliminary data.</text>
</comment>
<evidence type="ECO:0000313" key="2">
    <source>
        <dbReference type="EMBL" id="MTI27233.1"/>
    </source>
</evidence>
<dbReference type="PROSITE" id="PS51819">
    <property type="entry name" value="VOC"/>
    <property type="match status" value="1"/>
</dbReference>
<proteinExistence type="predicted"/>
<dbReference type="InterPro" id="IPR029068">
    <property type="entry name" value="Glyas_Bleomycin-R_OHBP_Dase"/>
</dbReference>
<dbReference type="GO" id="GO:0051213">
    <property type="term" value="F:dioxygenase activity"/>
    <property type="evidence" value="ECO:0007669"/>
    <property type="project" value="UniProtKB-KW"/>
</dbReference>
<dbReference type="InterPro" id="IPR037523">
    <property type="entry name" value="VOC_core"/>
</dbReference>
<feature type="domain" description="VOC" evidence="1">
    <location>
        <begin position="4"/>
        <end position="136"/>
    </location>
</feature>
<dbReference type="Gene3D" id="3.10.180.10">
    <property type="entry name" value="2,3-Dihydroxybiphenyl 1,2-Dioxygenase, domain 1"/>
    <property type="match status" value="1"/>
</dbReference>
<keyword evidence="2" id="KW-0560">Oxidoreductase</keyword>
<dbReference type="Pfam" id="PF00903">
    <property type="entry name" value="Glyoxalase"/>
    <property type="match status" value="1"/>
</dbReference>
<dbReference type="RefSeq" id="WP_155174235.1">
    <property type="nucleotide sequence ID" value="NZ_BAAAFL010000012.1"/>
</dbReference>
<reference evidence="2 3" key="1">
    <citation type="submission" date="2019-02" db="EMBL/GenBank/DDBJ databases">
        <authorList>
            <person name="Goldberg S.R."/>
            <person name="Haltli B.A."/>
            <person name="Correa H."/>
            <person name="Russell K.G."/>
        </authorList>
    </citation>
    <scope>NUCLEOTIDE SEQUENCE [LARGE SCALE GENOMIC DNA]</scope>
    <source>
        <strain evidence="2 3">JCM 16186</strain>
    </source>
</reference>
<evidence type="ECO:0000259" key="1">
    <source>
        <dbReference type="PROSITE" id="PS51819"/>
    </source>
</evidence>
<dbReference type="PANTHER" id="PTHR36503">
    <property type="entry name" value="BLR2520 PROTEIN"/>
    <property type="match status" value="1"/>
</dbReference>
<gene>
    <name evidence="2" type="ORF">E1163_19920</name>
</gene>
<dbReference type="Proteomes" id="UP000798808">
    <property type="component" value="Unassembled WGS sequence"/>
</dbReference>
<protein>
    <submittedName>
        <fullName evidence="2">Glyoxalase/bleomycin resistance/extradiol dioxygenase family protein</fullName>
    </submittedName>
</protein>
<keyword evidence="2" id="KW-0223">Dioxygenase</keyword>
<evidence type="ECO:0000313" key="3">
    <source>
        <dbReference type="Proteomes" id="UP000798808"/>
    </source>
</evidence>
<keyword evidence="3" id="KW-1185">Reference proteome</keyword>
<dbReference type="SUPFAM" id="SSF54593">
    <property type="entry name" value="Glyoxalase/Bleomycin resistance protein/Dihydroxybiphenyl dioxygenase"/>
    <property type="match status" value="1"/>
</dbReference>
<organism evidence="2 3">
    <name type="scientific">Fulvivirga kasyanovii</name>
    <dbReference type="NCBI Taxonomy" id="396812"/>
    <lineage>
        <taxon>Bacteria</taxon>
        <taxon>Pseudomonadati</taxon>
        <taxon>Bacteroidota</taxon>
        <taxon>Cytophagia</taxon>
        <taxon>Cytophagales</taxon>
        <taxon>Fulvivirgaceae</taxon>
        <taxon>Fulvivirga</taxon>
    </lineage>
</organism>
<sequence length="140" mass="15927">MNPKKIWANLAVSNVERTWEFYLKLGFKPNCPPSTKELASFVVGDDDFVIHFFESEHLKSNLEGELADLSKGNEIVFTLSAQSKDEVDKWVEEVQKAGGTVLYDPKKDKKAYYDENGYYVFVFADPDGHKFNVFFNAGKG</sequence>
<accession>A0ABW9RST6</accession>
<dbReference type="EMBL" id="SMLW01000618">
    <property type="protein sequence ID" value="MTI27233.1"/>
    <property type="molecule type" value="Genomic_DNA"/>
</dbReference>